<dbReference type="EMBL" id="CP022515">
    <property type="protein sequence ID" value="ASO03981.1"/>
    <property type="molecule type" value="Genomic_DNA"/>
</dbReference>
<proteinExistence type="predicted"/>
<dbReference type="Proteomes" id="UP000204551">
    <property type="component" value="Chromosome"/>
</dbReference>
<evidence type="ECO:0000313" key="2">
    <source>
        <dbReference type="Proteomes" id="UP000204551"/>
    </source>
</evidence>
<organism evidence="1 2">
    <name type="scientific">Arenibacter algicola</name>
    <dbReference type="NCBI Taxonomy" id="616991"/>
    <lineage>
        <taxon>Bacteria</taxon>
        <taxon>Pseudomonadati</taxon>
        <taxon>Bacteroidota</taxon>
        <taxon>Flavobacteriia</taxon>
        <taxon>Flavobacteriales</taxon>
        <taxon>Flavobacteriaceae</taxon>
        <taxon>Arenibacter</taxon>
    </lineage>
</organism>
<sequence length="31" mass="3568">MVNIYIKKVCKKRDTAGDSEALKCKINEKLK</sequence>
<dbReference type="AlphaFoldDB" id="A0A221UST5"/>
<accession>A0A221UST5</accession>
<evidence type="ECO:0000313" key="1">
    <source>
        <dbReference type="EMBL" id="ASO03981.1"/>
    </source>
</evidence>
<dbReference type="STRING" id="616991.GCA_000733925_03627"/>
<name>A0A221UST5_9FLAO</name>
<dbReference type="KEGG" id="aalg:AREALGSMS7_00492"/>
<protein>
    <submittedName>
        <fullName evidence="1">Uncharacterized protein</fullName>
    </submittedName>
</protein>
<reference evidence="1 2" key="1">
    <citation type="submission" date="2017-07" db="EMBL/GenBank/DDBJ databases">
        <title>Genome Sequence of Arenibacter algicola Strain SMS7 Isolated from a culture of the Diatom Skeletonema marinoi.</title>
        <authorList>
            <person name="Topel M."/>
            <person name="Pinder M.I.M."/>
            <person name="Johansson O.N."/>
            <person name="Kourtchenko O."/>
            <person name="Godhe A."/>
            <person name="Clarke A.K."/>
        </authorList>
    </citation>
    <scope>NUCLEOTIDE SEQUENCE [LARGE SCALE GENOMIC DNA]</scope>
    <source>
        <strain evidence="1 2">SMS7</strain>
    </source>
</reference>
<gene>
    <name evidence="1" type="ORF">AREALGSMS7_00492</name>
</gene>